<name>A0A0K0FT73_STRVS</name>
<reference evidence="2" key="1">
    <citation type="submission" date="2014-07" db="EMBL/GenBank/DDBJ databases">
        <authorList>
            <person name="Martin A.A"/>
            <person name="De Silva N."/>
        </authorList>
    </citation>
    <scope>NUCLEOTIDE SEQUENCE</scope>
</reference>
<feature type="transmembrane region" description="Helical" evidence="1">
    <location>
        <begin position="93"/>
        <end position="110"/>
    </location>
</feature>
<keyword evidence="1" id="KW-0472">Membrane</keyword>
<evidence type="ECO:0000256" key="1">
    <source>
        <dbReference type="SAM" id="Phobius"/>
    </source>
</evidence>
<evidence type="ECO:0000313" key="3">
    <source>
        <dbReference type="WBParaSite" id="SVE_1495000.1"/>
    </source>
</evidence>
<accession>A0A0K0FT73</accession>
<proteinExistence type="predicted"/>
<organism evidence="2 3">
    <name type="scientific">Strongyloides venezuelensis</name>
    <name type="common">Threadworm</name>
    <dbReference type="NCBI Taxonomy" id="75913"/>
    <lineage>
        <taxon>Eukaryota</taxon>
        <taxon>Metazoa</taxon>
        <taxon>Ecdysozoa</taxon>
        <taxon>Nematoda</taxon>
        <taxon>Chromadorea</taxon>
        <taxon>Rhabditida</taxon>
        <taxon>Tylenchina</taxon>
        <taxon>Panagrolaimomorpha</taxon>
        <taxon>Strongyloidoidea</taxon>
        <taxon>Strongyloididae</taxon>
        <taxon>Strongyloides</taxon>
    </lineage>
</organism>
<dbReference type="WBParaSite" id="SVE_1495000.1">
    <property type="protein sequence ID" value="SVE_1495000.1"/>
    <property type="gene ID" value="SVE_1495000"/>
</dbReference>
<keyword evidence="2" id="KW-1185">Reference proteome</keyword>
<protein>
    <submittedName>
        <fullName evidence="3">SVM_signal domain-containing protein</fullName>
    </submittedName>
</protein>
<reference evidence="3" key="2">
    <citation type="submission" date="2015-08" db="UniProtKB">
        <authorList>
            <consortium name="WormBaseParasite"/>
        </authorList>
    </citation>
    <scope>IDENTIFICATION</scope>
</reference>
<evidence type="ECO:0000313" key="2">
    <source>
        <dbReference type="Proteomes" id="UP000035680"/>
    </source>
</evidence>
<keyword evidence="1" id="KW-1133">Transmembrane helix</keyword>
<dbReference type="Proteomes" id="UP000035680">
    <property type="component" value="Unassembled WGS sequence"/>
</dbReference>
<sequence length="157" mass="18413">MNFFKRSIVIFTIFLFFSANGVLSWFDSNEILQENNQKRINTLEESIKQITAEEMSQIRGEISSISETLTLALSGIKTSIQEKSKSYNESQKFLVYAIVSTWVISIIFVLKKCFNCINCSQDFRRIDVPSYQFQLPYHDNRGKRLYINRETSFYDNI</sequence>
<keyword evidence="1" id="KW-0812">Transmembrane</keyword>
<dbReference type="AlphaFoldDB" id="A0A0K0FT73"/>